<feature type="active site" description="Charge relay system" evidence="10">
    <location>
        <position position="62"/>
    </location>
</feature>
<evidence type="ECO:0000313" key="16">
    <source>
        <dbReference type="Proteomes" id="UP001550853"/>
    </source>
</evidence>
<feature type="active site" description="Charge relay system" evidence="10">
    <location>
        <position position="254"/>
    </location>
</feature>
<feature type="region of interest" description="Disordered" evidence="11">
    <location>
        <begin position="319"/>
        <end position="347"/>
    </location>
</feature>
<name>A0ABV2YUF2_9ACTN</name>
<evidence type="ECO:0000259" key="14">
    <source>
        <dbReference type="Pfam" id="PF00082"/>
    </source>
</evidence>
<feature type="compositionally biased region" description="Low complexity" evidence="11">
    <location>
        <begin position="404"/>
        <end position="419"/>
    </location>
</feature>
<organism evidence="15 16">
    <name type="scientific">Streptomyces catenulae</name>
    <dbReference type="NCBI Taxonomy" id="66875"/>
    <lineage>
        <taxon>Bacteria</taxon>
        <taxon>Bacillati</taxon>
        <taxon>Actinomycetota</taxon>
        <taxon>Actinomycetes</taxon>
        <taxon>Kitasatosporales</taxon>
        <taxon>Streptomycetaceae</taxon>
        <taxon>Streptomyces</taxon>
    </lineage>
</organism>
<dbReference type="InterPro" id="IPR000209">
    <property type="entry name" value="Peptidase_S8/S53_dom"/>
</dbReference>
<evidence type="ECO:0000313" key="15">
    <source>
        <dbReference type="EMBL" id="MEU3709380.1"/>
    </source>
</evidence>
<dbReference type="Pfam" id="PF00082">
    <property type="entry name" value="Peptidase_S8"/>
    <property type="match status" value="1"/>
</dbReference>
<dbReference type="GO" id="GO:0008233">
    <property type="term" value="F:peptidase activity"/>
    <property type="evidence" value="ECO:0007669"/>
    <property type="project" value="UniProtKB-KW"/>
</dbReference>
<dbReference type="EMBL" id="JBEZVI010000003">
    <property type="protein sequence ID" value="MEU3709380.1"/>
    <property type="molecule type" value="Genomic_DNA"/>
</dbReference>
<dbReference type="PROSITE" id="PS00136">
    <property type="entry name" value="SUBTILASE_ASP"/>
    <property type="match status" value="1"/>
</dbReference>
<feature type="active site" description="Charge relay system" evidence="10">
    <location>
        <position position="96"/>
    </location>
</feature>
<keyword evidence="5 12" id="KW-0812">Transmembrane</keyword>
<evidence type="ECO:0000256" key="5">
    <source>
        <dbReference type="ARBA" id="ARBA00022692"/>
    </source>
</evidence>
<comment type="similarity">
    <text evidence="2 10">Belongs to the peptidase S8 family.</text>
</comment>
<comment type="caution">
    <text evidence="15">The sequence shown here is derived from an EMBL/GenBank/DDBJ whole genome shotgun (WGS) entry which is preliminary data.</text>
</comment>
<keyword evidence="9 12" id="KW-0472">Membrane</keyword>
<keyword evidence="13" id="KW-0732">Signal</keyword>
<evidence type="ECO:0000256" key="2">
    <source>
        <dbReference type="ARBA" id="ARBA00011073"/>
    </source>
</evidence>
<dbReference type="PRINTS" id="PR00723">
    <property type="entry name" value="SUBTILISIN"/>
</dbReference>
<dbReference type="PANTHER" id="PTHR43399:SF4">
    <property type="entry name" value="CELL WALL-ASSOCIATED PROTEASE"/>
    <property type="match status" value="1"/>
</dbReference>
<dbReference type="GO" id="GO:0006508">
    <property type="term" value="P:proteolysis"/>
    <property type="evidence" value="ECO:0007669"/>
    <property type="project" value="UniProtKB-KW"/>
</dbReference>
<evidence type="ECO:0000256" key="9">
    <source>
        <dbReference type="ARBA" id="ARBA00023136"/>
    </source>
</evidence>
<keyword evidence="4 10" id="KW-0645">Protease</keyword>
<evidence type="ECO:0000256" key="3">
    <source>
        <dbReference type="ARBA" id="ARBA00022475"/>
    </source>
</evidence>
<evidence type="ECO:0000256" key="8">
    <source>
        <dbReference type="ARBA" id="ARBA00022989"/>
    </source>
</evidence>
<dbReference type="InterPro" id="IPR023827">
    <property type="entry name" value="Peptidase_S8_Asp-AS"/>
</dbReference>
<dbReference type="InterPro" id="IPR015500">
    <property type="entry name" value="Peptidase_S8_subtilisin-rel"/>
</dbReference>
<dbReference type="RefSeq" id="WP_030288072.1">
    <property type="nucleotide sequence ID" value="NZ_JBEZVI010000003.1"/>
</dbReference>
<keyword evidence="16" id="KW-1185">Reference proteome</keyword>
<dbReference type="Proteomes" id="UP001550853">
    <property type="component" value="Unassembled WGS sequence"/>
</dbReference>
<feature type="chain" id="PRO_5047497988" evidence="13">
    <location>
        <begin position="30"/>
        <end position="432"/>
    </location>
</feature>
<evidence type="ECO:0000256" key="1">
    <source>
        <dbReference type="ARBA" id="ARBA00004162"/>
    </source>
</evidence>
<keyword evidence="8 12" id="KW-1133">Transmembrane helix</keyword>
<reference evidence="15 16" key="1">
    <citation type="submission" date="2024-06" db="EMBL/GenBank/DDBJ databases">
        <title>The Natural Products Discovery Center: Release of the First 8490 Sequenced Strains for Exploring Actinobacteria Biosynthetic Diversity.</title>
        <authorList>
            <person name="Kalkreuter E."/>
            <person name="Kautsar S.A."/>
            <person name="Yang D."/>
            <person name="Bader C.D."/>
            <person name="Teijaro C.N."/>
            <person name="Fluegel L."/>
            <person name="Davis C.M."/>
            <person name="Simpson J.R."/>
            <person name="Lauterbach L."/>
            <person name="Steele A.D."/>
            <person name="Gui C."/>
            <person name="Meng S."/>
            <person name="Li G."/>
            <person name="Viehrig K."/>
            <person name="Ye F."/>
            <person name="Su P."/>
            <person name="Kiefer A.F."/>
            <person name="Nichols A."/>
            <person name="Cepeda A.J."/>
            <person name="Yan W."/>
            <person name="Fan B."/>
            <person name="Jiang Y."/>
            <person name="Adhikari A."/>
            <person name="Zheng C.-J."/>
            <person name="Schuster L."/>
            <person name="Cowan T.M."/>
            <person name="Smanski M.J."/>
            <person name="Chevrette M.G."/>
            <person name="De Carvalho L.P.S."/>
            <person name="Shen B."/>
        </authorList>
    </citation>
    <scope>NUCLEOTIDE SEQUENCE [LARGE SCALE GENOMIC DNA]</scope>
    <source>
        <strain evidence="15 16">NPDC033039</strain>
    </source>
</reference>
<keyword evidence="3" id="KW-1003">Cell membrane</keyword>
<dbReference type="SUPFAM" id="SSF52743">
    <property type="entry name" value="Subtilisin-like"/>
    <property type="match status" value="1"/>
</dbReference>
<comment type="subcellular location">
    <subcellularLocation>
        <location evidence="1">Cell membrane</location>
        <topology evidence="1">Single-pass membrane protein</topology>
    </subcellularLocation>
</comment>
<keyword evidence="6 10" id="KW-0378">Hydrolase</keyword>
<protein>
    <submittedName>
        <fullName evidence="15">Type VII secretion-associated serine protease mycosin</fullName>
    </submittedName>
</protein>
<dbReference type="PANTHER" id="PTHR43399">
    <property type="entry name" value="SUBTILISIN-RELATED"/>
    <property type="match status" value="1"/>
</dbReference>
<evidence type="ECO:0000256" key="7">
    <source>
        <dbReference type="ARBA" id="ARBA00022825"/>
    </source>
</evidence>
<evidence type="ECO:0000256" key="10">
    <source>
        <dbReference type="PROSITE-ProRule" id="PRU01240"/>
    </source>
</evidence>
<sequence length="432" mass="44308">MSFTRTLRAVSGAAVVGALLFGTAPVALADQMRDQQWALNSLHAEEAWKVSTGKGVTVAVIDSGVNGDAPDLKGNVLPGKNFSSGDPADQETKNDHGTSMASLIAGHGHGPGNSDGVMGLAPDAKILPVKHSDSQEDTYGTSYADSLRYAVDHGAKVVNMSIGGVGSPTEEEKSAIAYAAKHDVLLVASSGNNGSDNPSYPAAAPGVLAVGAVDRHQKVWDDSNYGSYVMLTAPGVEIRSAAASKPYRYASGTSDSTAYVSAAAALLRSKFPDLTAGQIANRLVKTAKAPAGTDTPDPYYGYGVIDPYKALTADIPAGSKNGPLKSPEAGDDGLMKPSNTSDATEPRDTSNIRAVFGIIGFSLIVLFVIVGITVLVVVKKKRKNGPPPGGPTGFGGPGGPGLPPQQGMYQQPGAYQQQPGGQGPYPPAPPGR</sequence>
<feature type="transmembrane region" description="Helical" evidence="12">
    <location>
        <begin position="354"/>
        <end position="378"/>
    </location>
</feature>
<dbReference type="InterPro" id="IPR023834">
    <property type="entry name" value="T7SS_pept_S8A_mycosin"/>
</dbReference>
<evidence type="ECO:0000256" key="12">
    <source>
        <dbReference type="SAM" id="Phobius"/>
    </source>
</evidence>
<dbReference type="NCBIfam" id="TIGR03921">
    <property type="entry name" value="T7SS_mycosin"/>
    <property type="match status" value="1"/>
</dbReference>
<keyword evidence="7 10" id="KW-0720">Serine protease</keyword>
<gene>
    <name evidence="15" type="primary">mycP</name>
    <name evidence="15" type="ORF">AB0E61_04670</name>
</gene>
<dbReference type="Gene3D" id="3.40.50.200">
    <property type="entry name" value="Peptidase S8/S53 domain"/>
    <property type="match status" value="1"/>
</dbReference>
<evidence type="ECO:0000256" key="11">
    <source>
        <dbReference type="SAM" id="MobiDB-lite"/>
    </source>
</evidence>
<evidence type="ECO:0000256" key="6">
    <source>
        <dbReference type="ARBA" id="ARBA00022801"/>
    </source>
</evidence>
<dbReference type="InterPro" id="IPR036852">
    <property type="entry name" value="Peptidase_S8/S53_dom_sf"/>
</dbReference>
<accession>A0ABV2YUF2</accession>
<evidence type="ECO:0000256" key="13">
    <source>
        <dbReference type="SAM" id="SignalP"/>
    </source>
</evidence>
<feature type="domain" description="Peptidase S8/S53" evidence="14">
    <location>
        <begin position="53"/>
        <end position="303"/>
    </location>
</feature>
<feature type="region of interest" description="Disordered" evidence="11">
    <location>
        <begin position="77"/>
        <end position="96"/>
    </location>
</feature>
<dbReference type="PROSITE" id="PS51892">
    <property type="entry name" value="SUBTILASE"/>
    <property type="match status" value="1"/>
</dbReference>
<evidence type="ECO:0000256" key="4">
    <source>
        <dbReference type="ARBA" id="ARBA00022670"/>
    </source>
</evidence>
<proteinExistence type="inferred from homology"/>
<dbReference type="InterPro" id="IPR051048">
    <property type="entry name" value="Peptidase_S8/S53_subtilisin"/>
</dbReference>
<feature type="signal peptide" evidence="13">
    <location>
        <begin position="1"/>
        <end position="29"/>
    </location>
</feature>
<feature type="region of interest" description="Disordered" evidence="11">
    <location>
        <begin position="382"/>
        <end position="432"/>
    </location>
</feature>